<comment type="subcellular location">
    <subcellularLocation>
        <location evidence="1">Cell inner membrane</location>
    </subcellularLocation>
</comment>
<dbReference type="GO" id="GO:0009247">
    <property type="term" value="P:glycolipid biosynthetic process"/>
    <property type="evidence" value="ECO:0007669"/>
    <property type="project" value="UniProtKB-ARBA"/>
</dbReference>
<evidence type="ECO:0008006" key="10">
    <source>
        <dbReference type="Google" id="ProtNLM"/>
    </source>
</evidence>
<dbReference type="InterPro" id="IPR004960">
    <property type="entry name" value="LipA_acyltrans"/>
</dbReference>
<dbReference type="Proteomes" id="UP001141961">
    <property type="component" value="Unassembled WGS sequence"/>
</dbReference>
<evidence type="ECO:0000313" key="8">
    <source>
        <dbReference type="EMBL" id="QDD71245.1"/>
    </source>
</evidence>
<keyword evidence="4" id="KW-0808">Transferase</keyword>
<gene>
    <name evidence="8" type="ORF">DM298_02475</name>
    <name evidence="7" type="ORF">ODV14_10035</name>
</gene>
<evidence type="ECO:0000256" key="4">
    <source>
        <dbReference type="ARBA" id="ARBA00022679"/>
    </source>
</evidence>
<evidence type="ECO:0000256" key="1">
    <source>
        <dbReference type="ARBA" id="ARBA00004533"/>
    </source>
</evidence>
<dbReference type="AlphaFoldDB" id="A0A5B8EFM5"/>
<dbReference type="GO" id="GO:0005886">
    <property type="term" value="C:plasma membrane"/>
    <property type="evidence" value="ECO:0007669"/>
    <property type="project" value="UniProtKB-SubCell"/>
</dbReference>
<proteinExistence type="predicted"/>
<evidence type="ECO:0000313" key="9">
    <source>
        <dbReference type="Proteomes" id="UP000312326"/>
    </source>
</evidence>
<keyword evidence="3" id="KW-0997">Cell inner membrane</keyword>
<dbReference type="GO" id="GO:0016746">
    <property type="term" value="F:acyltransferase activity"/>
    <property type="evidence" value="ECO:0007669"/>
    <property type="project" value="UniProtKB-KW"/>
</dbReference>
<keyword evidence="6" id="KW-0012">Acyltransferase</keyword>
<evidence type="ECO:0000256" key="5">
    <source>
        <dbReference type="ARBA" id="ARBA00023136"/>
    </source>
</evidence>
<keyword evidence="2" id="KW-1003">Cell membrane</keyword>
<evidence type="ECO:0000256" key="3">
    <source>
        <dbReference type="ARBA" id="ARBA00022519"/>
    </source>
</evidence>
<accession>A0A5B8EFM5</accession>
<organism evidence="8 9">
    <name type="scientific">Lactobacillus amylovorus</name>
    <dbReference type="NCBI Taxonomy" id="1604"/>
    <lineage>
        <taxon>Bacteria</taxon>
        <taxon>Bacillati</taxon>
        <taxon>Bacillota</taxon>
        <taxon>Bacilli</taxon>
        <taxon>Lactobacillales</taxon>
        <taxon>Lactobacillaceae</taxon>
        <taxon>Lactobacillus</taxon>
    </lineage>
</organism>
<dbReference type="Pfam" id="PF03279">
    <property type="entry name" value="Lip_A_acyltrans"/>
    <property type="match status" value="1"/>
</dbReference>
<evidence type="ECO:0000256" key="2">
    <source>
        <dbReference type="ARBA" id="ARBA00022475"/>
    </source>
</evidence>
<dbReference type="EMBL" id="JAOTHD010000046">
    <property type="protein sequence ID" value="MDB6247605.1"/>
    <property type="molecule type" value="Genomic_DNA"/>
</dbReference>
<reference evidence="7" key="2">
    <citation type="journal article" date="2022" name="Microorganisms">
        <title>Antibiotic Susceptibility, Resistance Gene Determinants and Corresponding Genomic Regions in Lactobacillus amylovorus Isolates Derived from Wild Boars and Domestic Pigs.</title>
        <authorList>
            <person name="Moravkova M."/>
            <person name="Kostovova I."/>
            <person name="Kavanova K."/>
            <person name="Pechar R."/>
            <person name="Stanek S."/>
            <person name="Brychta A."/>
            <person name="Zeman M."/>
            <person name="Kubasova T."/>
        </authorList>
    </citation>
    <scope>NUCLEOTIDE SEQUENCE</scope>
    <source>
        <strain evidence="7">M597B</strain>
    </source>
</reference>
<evidence type="ECO:0000313" key="7">
    <source>
        <dbReference type="EMBL" id="MDB6247605.1"/>
    </source>
</evidence>
<dbReference type="Proteomes" id="UP000312326">
    <property type="component" value="Chromosome"/>
</dbReference>
<evidence type="ECO:0000256" key="6">
    <source>
        <dbReference type="ARBA" id="ARBA00023315"/>
    </source>
</evidence>
<sequence length="132" mass="15152">MVDNYGVPYPLILRKALKDISQGKVVAIPPEISMGLGPQHTVKLLGKDVSMPLGSSWVSNKMQVPIIILHTEMTEKYKIKITFEDPIYPSEIQNRQNIIDESTHVFKKIDKIIRNNPYSWCGYDTFDKMMIK</sequence>
<dbReference type="EMBL" id="CP029754">
    <property type="protein sequence ID" value="QDD71245.1"/>
    <property type="molecule type" value="Genomic_DNA"/>
</dbReference>
<protein>
    <recommendedName>
        <fullName evidence="10">1-acyl-sn-glycerol-3-phosphate acyltransferase</fullName>
    </recommendedName>
</protein>
<name>A0A5B8EFM5_LACAM</name>
<reference evidence="8 9" key="1">
    <citation type="submission" date="2018-06" db="EMBL/GenBank/DDBJ databases">
        <title>Complete genome sequnece of Lactobacillus amylovorus PMRA3.</title>
        <authorList>
            <person name="Nam Y.-D."/>
            <person name="Chung W.-H."/>
            <person name="Park Y.S."/>
            <person name="Kang J."/>
        </authorList>
    </citation>
    <scope>NUCLEOTIDE SEQUENCE [LARGE SCALE GENOMIC DNA]</scope>
    <source>
        <strain evidence="8 9">PMRA3</strain>
    </source>
</reference>
<keyword evidence="5" id="KW-0472">Membrane</keyword>
<reference evidence="7" key="3">
    <citation type="submission" date="2022-10" db="EMBL/GenBank/DDBJ databases">
        <authorList>
            <person name="Kostovova I."/>
            <person name="Moravkova M."/>
            <person name="Pechar R."/>
        </authorList>
    </citation>
    <scope>NUCLEOTIDE SEQUENCE</scope>
    <source>
        <strain evidence="7">M597B</strain>
    </source>
</reference>